<accession>A0A3D8RPP3</accession>
<gene>
    <name evidence="9" type="ORF">BP5796_06873</name>
</gene>
<evidence type="ECO:0000313" key="10">
    <source>
        <dbReference type="Proteomes" id="UP000256328"/>
    </source>
</evidence>
<dbReference type="Proteomes" id="UP000256328">
    <property type="component" value="Unassembled WGS sequence"/>
</dbReference>
<evidence type="ECO:0000256" key="7">
    <source>
        <dbReference type="SAM" id="Phobius"/>
    </source>
</evidence>
<dbReference type="PANTHER" id="PTHR23501">
    <property type="entry name" value="MAJOR FACILITATOR SUPERFAMILY"/>
    <property type="match status" value="1"/>
</dbReference>
<feature type="transmembrane region" description="Helical" evidence="7">
    <location>
        <begin position="304"/>
        <end position="324"/>
    </location>
</feature>
<sequence length="539" mass="56779">MDVGSVQSVAEDAEKTPPVATPTPVAEEETYLTGPKLYQVLIAVTLAGYITTLDSSIVATAIPRITDRFNSLPDVGWYGSAYLISLCACQPSSGKLYENHSLKYVFFSFLVTFEVGSLLCGLAQSSNMLIVGRAISGIGGSGLVNGALTILGSAAPKDKRPFLTGTVMSMVLVGILSGPLLGGVITQRASWRWCFLINLPAGAFTALVLLISPIPQNSKDQGAKLTTKQTIARLDPIGFLTFAPTCIMFLLALEWGGSKYPWKSATIIGLFCGGAGMLFVFGVCEHRRGDTAMIPLALLRQRALYCSCLASIFLFGGIQTFAYYMPIWFQTIKGASPSMSGVDFLPSILSMIIATMIAGFAVSKVGYYTPFAIVGNGMSAIGGGLLTTLVPSTPASRWIGFQVFTGLGRGLAMQQSLTAVQTRLPKSQIAVGTTLVVFTQYFGGALFLALAQTIFSASLGPALAKWAPDVSKELVVSVGATAVRGVVSEAQLPGVLLAYNQALVHTWYLPVALAAAAFCASWGLGWGSVKTKKTASSAV</sequence>
<keyword evidence="10" id="KW-1185">Reference proteome</keyword>
<dbReference type="InterPro" id="IPR020846">
    <property type="entry name" value="MFS_dom"/>
</dbReference>
<dbReference type="OrthoDB" id="10021397at2759"/>
<keyword evidence="4 7" id="KW-1133">Transmembrane helix</keyword>
<evidence type="ECO:0000256" key="6">
    <source>
        <dbReference type="SAM" id="MobiDB-lite"/>
    </source>
</evidence>
<feature type="compositionally biased region" description="Low complexity" evidence="6">
    <location>
        <begin position="16"/>
        <end position="25"/>
    </location>
</feature>
<evidence type="ECO:0000256" key="1">
    <source>
        <dbReference type="ARBA" id="ARBA00004141"/>
    </source>
</evidence>
<feature type="transmembrane region" description="Helical" evidence="7">
    <location>
        <begin position="104"/>
        <end position="124"/>
    </location>
</feature>
<feature type="region of interest" description="Disordered" evidence="6">
    <location>
        <begin position="1"/>
        <end position="25"/>
    </location>
</feature>
<dbReference type="EMBL" id="PDLN01000009">
    <property type="protein sequence ID" value="RDW76052.1"/>
    <property type="molecule type" value="Genomic_DNA"/>
</dbReference>
<dbReference type="Gene3D" id="1.20.1250.20">
    <property type="entry name" value="MFS general substrate transporter like domains"/>
    <property type="match status" value="1"/>
</dbReference>
<comment type="caution">
    <text evidence="9">The sequence shown here is derived from an EMBL/GenBank/DDBJ whole genome shotgun (WGS) entry which is preliminary data.</text>
</comment>
<name>A0A3D8RPP3_9HELO</name>
<dbReference type="PROSITE" id="PS50850">
    <property type="entry name" value="MFS"/>
    <property type="match status" value="1"/>
</dbReference>
<keyword evidence="5 7" id="KW-0472">Membrane</keyword>
<feature type="transmembrane region" description="Helical" evidence="7">
    <location>
        <begin position="162"/>
        <end position="184"/>
    </location>
</feature>
<comment type="subcellular location">
    <subcellularLocation>
        <location evidence="1">Membrane</location>
        <topology evidence="1">Multi-pass membrane protein</topology>
    </subcellularLocation>
</comment>
<dbReference type="CDD" id="cd17502">
    <property type="entry name" value="MFS_Azr1_MDR_like"/>
    <property type="match status" value="1"/>
</dbReference>
<reference evidence="9 10" key="1">
    <citation type="journal article" date="2018" name="IMA Fungus">
        <title>IMA Genome-F 9: Draft genome sequence of Annulohypoxylon stygium, Aspergillus mulundensis, Berkeleyomyces basicola (syn. Thielaviopsis basicola), Ceratocystis smalleyi, two Cercospora beticola strains, Coleophoma cylindrospora, Fusarium fracticaudum, Phialophora cf. hyalina, and Morchella septimelata.</title>
        <authorList>
            <person name="Wingfield B.D."/>
            <person name="Bills G.F."/>
            <person name="Dong Y."/>
            <person name="Huang W."/>
            <person name="Nel W.J."/>
            <person name="Swalarsk-Parry B.S."/>
            <person name="Vaghefi N."/>
            <person name="Wilken P.M."/>
            <person name="An Z."/>
            <person name="de Beer Z.W."/>
            <person name="De Vos L."/>
            <person name="Chen L."/>
            <person name="Duong T.A."/>
            <person name="Gao Y."/>
            <person name="Hammerbacher A."/>
            <person name="Kikkert J.R."/>
            <person name="Li Y."/>
            <person name="Li H."/>
            <person name="Li K."/>
            <person name="Li Q."/>
            <person name="Liu X."/>
            <person name="Ma X."/>
            <person name="Naidoo K."/>
            <person name="Pethybridge S.J."/>
            <person name="Sun J."/>
            <person name="Steenkamp E.T."/>
            <person name="van der Nest M.A."/>
            <person name="van Wyk S."/>
            <person name="Wingfield M.J."/>
            <person name="Xiong C."/>
            <person name="Yue Q."/>
            <person name="Zhang X."/>
        </authorList>
    </citation>
    <scope>NUCLEOTIDE SEQUENCE [LARGE SCALE GENOMIC DNA]</scope>
    <source>
        <strain evidence="9 10">BP5796</strain>
    </source>
</reference>
<dbReference type="GO" id="GO:0022857">
    <property type="term" value="F:transmembrane transporter activity"/>
    <property type="evidence" value="ECO:0007669"/>
    <property type="project" value="InterPro"/>
</dbReference>
<feature type="transmembrane region" description="Helical" evidence="7">
    <location>
        <begin position="130"/>
        <end position="150"/>
    </location>
</feature>
<dbReference type="FunFam" id="1.20.1250.20:FF:000196">
    <property type="entry name" value="MFS toxin efflux pump (AflT)"/>
    <property type="match status" value="1"/>
</dbReference>
<evidence type="ECO:0000256" key="4">
    <source>
        <dbReference type="ARBA" id="ARBA00022989"/>
    </source>
</evidence>
<organism evidence="9 10">
    <name type="scientific">Coleophoma crateriformis</name>
    <dbReference type="NCBI Taxonomy" id="565419"/>
    <lineage>
        <taxon>Eukaryota</taxon>
        <taxon>Fungi</taxon>
        <taxon>Dikarya</taxon>
        <taxon>Ascomycota</taxon>
        <taxon>Pezizomycotina</taxon>
        <taxon>Leotiomycetes</taxon>
        <taxon>Helotiales</taxon>
        <taxon>Dermateaceae</taxon>
        <taxon>Coleophoma</taxon>
    </lineage>
</organism>
<comment type="similarity">
    <text evidence="2">Belongs to the major facilitator superfamily. TCR/Tet family.</text>
</comment>
<evidence type="ECO:0000313" key="9">
    <source>
        <dbReference type="EMBL" id="RDW76052.1"/>
    </source>
</evidence>
<evidence type="ECO:0000256" key="5">
    <source>
        <dbReference type="ARBA" id="ARBA00023136"/>
    </source>
</evidence>
<dbReference type="PRINTS" id="PR01036">
    <property type="entry name" value="TCRTETB"/>
</dbReference>
<feature type="transmembrane region" description="Helical" evidence="7">
    <location>
        <begin position="433"/>
        <end position="455"/>
    </location>
</feature>
<feature type="transmembrane region" description="Helical" evidence="7">
    <location>
        <begin position="265"/>
        <end position="284"/>
    </location>
</feature>
<feature type="domain" description="Major facilitator superfamily (MFS) profile" evidence="8">
    <location>
        <begin position="40"/>
        <end position="491"/>
    </location>
</feature>
<proteinExistence type="inferred from homology"/>
<dbReference type="InterPro" id="IPR036259">
    <property type="entry name" value="MFS_trans_sf"/>
</dbReference>
<dbReference type="Gene3D" id="1.20.1720.10">
    <property type="entry name" value="Multidrug resistance protein D"/>
    <property type="match status" value="1"/>
</dbReference>
<evidence type="ECO:0000256" key="3">
    <source>
        <dbReference type="ARBA" id="ARBA00022692"/>
    </source>
</evidence>
<dbReference type="Pfam" id="PF07690">
    <property type="entry name" value="MFS_1"/>
    <property type="match status" value="1"/>
</dbReference>
<dbReference type="AlphaFoldDB" id="A0A3D8RPP3"/>
<protein>
    <recommendedName>
        <fullName evidence="8">Major facilitator superfamily (MFS) profile domain-containing protein</fullName>
    </recommendedName>
</protein>
<feature type="transmembrane region" description="Helical" evidence="7">
    <location>
        <begin position="344"/>
        <end position="362"/>
    </location>
</feature>
<dbReference type="PANTHER" id="PTHR23501:SF193">
    <property type="entry name" value="MULTIDRUG TRANSPORTER, PUTATIVE (AFU_ORTHOLOGUE AFUA_8G00940)-RELATED"/>
    <property type="match status" value="1"/>
</dbReference>
<feature type="transmembrane region" description="Helical" evidence="7">
    <location>
        <begin position="190"/>
        <end position="211"/>
    </location>
</feature>
<dbReference type="GO" id="GO:0005886">
    <property type="term" value="C:plasma membrane"/>
    <property type="evidence" value="ECO:0007669"/>
    <property type="project" value="TreeGrafter"/>
</dbReference>
<feature type="transmembrane region" description="Helical" evidence="7">
    <location>
        <begin position="507"/>
        <end position="527"/>
    </location>
</feature>
<evidence type="ECO:0000256" key="2">
    <source>
        <dbReference type="ARBA" id="ARBA00007520"/>
    </source>
</evidence>
<evidence type="ECO:0000259" key="8">
    <source>
        <dbReference type="PROSITE" id="PS50850"/>
    </source>
</evidence>
<keyword evidence="3 7" id="KW-0812">Transmembrane</keyword>
<feature type="transmembrane region" description="Helical" evidence="7">
    <location>
        <begin position="37"/>
        <end position="62"/>
    </location>
</feature>
<dbReference type="SUPFAM" id="SSF103473">
    <property type="entry name" value="MFS general substrate transporter"/>
    <property type="match status" value="1"/>
</dbReference>
<dbReference type="InterPro" id="IPR011701">
    <property type="entry name" value="MFS"/>
</dbReference>